<accession>A0A5C3DVD1</accession>
<reference evidence="1 2" key="1">
    <citation type="submission" date="2018-03" db="EMBL/GenBank/DDBJ databases">
        <authorList>
            <person name="Guldener U."/>
        </authorList>
    </citation>
    <scope>NUCLEOTIDE SEQUENCE [LARGE SCALE GENOMIC DNA]</scope>
    <source>
        <strain evidence="1 2">NBRC100155</strain>
    </source>
</reference>
<keyword evidence="2" id="KW-1185">Reference proteome</keyword>
<gene>
    <name evidence="1" type="ORF">UTRI_00466</name>
</gene>
<dbReference type="EMBL" id="OOIN01000002">
    <property type="protein sequence ID" value="SPO20989.1"/>
    <property type="molecule type" value="Genomic_DNA"/>
</dbReference>
<dbReference type="AlphaFoldDB" id="A0A5C3DVD1"/>
<protein>
    <submittedName>
        <fullName evidence="1">Uncharacterized protein</fullName>
    </submittedName>
</protein>
<organism evidence="1 2">
    <name type="scientific">Ustilago trichophora</name>
    <dbReference type="NCBI Taxonomy" id="86804"/>
    <lineage>
        <taxon>Eukaryota</taxon>
        <taxon>Fungi</taxon>
        <taxon>Dikarya</taxon>
        <taxon>Basidiomycota</taxon>
        <taxon>Ustilaginomycotina</taxon>
        <taxon>Ustilaginomycetes</taxon>
        <taxon>Ustilaginales</taxon>
        <taxon>Ustilaginaceae</taxon>
        <taxon>Ustilago</taxon>
    </lineage>
</organism>
<evidence type="ECO:0000313" key="1">
    <source>
        <dbReference type="EMBL" id="SPO20989.1"/>
    </source>
</evidence>
<sequence>MGALTKAVVNDSGGGRKVRDGSAANSAVAGGIDASRFASPALRRLIATPYQVGRSEMWTRSGFDLDKRSGLIVQVPQCNSPDCGSQRASLTAAFCRPQIQDGPWIPKASLKVEC</sequence>
<dbReference type="Proteomes" id="UP000324022">
    <property type="component" value="Unassembled WGS sequence"/>
</dbReference>
<proteinExistence type="predicted"/>
<name>A0A5C3DVD1_9BASI</name>
<evidence type="ECO:0000313" key="2">
    <source>
        <dbReference type="Proteomes" id="UP000324022"/>
    </source>
</evidence>